<name>A0ABU1LTX6_9BURK</name>
<evidence type="ECO:0000313" key="1">
    <source>
        <dbReference type="EMBL" id="MDR6410158.1"/>
    </source>
</evidence>
<accession>A0ABU1LTX6</accession>
<keyword evidence="2" id="KW-1185">Reference proteome</keyword>
<reference evidence="1 2" key="1">
    <citation type="submission" date="2023-07" db="EMBL/GenBank/DDBJ databases">
        <title>Sorghum-associated microbial communities from plants grown in Nebraska, USA.</title>
        <authorList>
            <person name="Schachtman D."/>
        </authorList>
    </citation>
    <scope>NUCLEOTIDE SEQUENCE [LARGE SCALE GENOMIC DNA]</scope>
    <source>
        <strain evidence="1 2">DS1316</strain>
    </source>
</reference>
<gene>
    <name evidence="1" type="ORF">J2804_003580</name>
</gene>
<dbReference type="Proteomes" id="UP001264340">
    <property type="component" value="Unassembled WGS sequence"/>
</dbReference>
<organism evidence="1 2">
    <name type="scientific">Paraburkholderia terricola</name>
    <dbReference type="NCBI Taxonomy" id="169427"/>
    <lineage>
        <taxon>Bacteria</taxon>
        <taxon>Pseudomonadati</taxon>
        <taxon>Pseudomonadota</taxon>
        <taxon>Betaproteobacteria</taxon>
        <taxon>Burkholderiales</taxon>
        <taxon>Burkholderiaceae</taxon>
        <taxon>Paraburkholderia</taxon>
    </lineage>
</organism>
<dbReference type="EMBL" id="JAVDRP010000006">
    <property type="protein sequence ID" value="MDR6410158.1"/>
    <property type="molecule type" value="Genomic_DNA"/>
</dbReference>
<dbReference type="RefSeq" id="WP_154872346.1">
    <property type="nucleotide sequence ID" value="NZ_JAVDQV010000004.1"/>
</dbReference>
<sequence length="309" mass="34832">MNLTSIFGDTGNSERLLSLAQEVPMPGFSGVWSTVELQPDIFVPQSFSVGIVVQPTGERLHFKLLDDFKKFECVYGDRFPQRSIREVMTYAEEALRLAAQDRKPVSTVTLNTDALRLSPPIFTSGEDWEATIERLFSDVIVMAPHTKRQGREFVSIDTPHARALVNRELKRIAQMDYEKIVVAGESTTGMLVDDDKGSKHHLDFNLRTVGACGSVVSAVYKSHVSVELNLLKSSRDLTTYSRIKNLRDTGLFLLLPDEQLLEAKEYKHIIDVIDEQAWKLARDGFHVVSLSSESQLAQKIYDWAIPTMN</sequence>
<proteinExistence type="predicted"/>
<evidence type="ECO:0000313" key="2">
    <source>
        <dbReference type="Proteomes" id="UP001264340"/>
    </source>
</evidence>
<protein>
    <submittedName>
        <fullName evidence="1">Nucleic acid-binding protein</fullName>
    </submittedName>
</protein>
<comment type="caution">
    <text evidence="1">The sequence shown here is derived from an EMBL/GenBank/DDBJ whole genome shotgun (WGS) entry which is preliminary data.</text>
</comment>